<name>A0AAU0US70_9FIRM</name>
<dbReference type="PANTHER" id="PTHR43819">
    <property type="entry name" value="ARCHAEAL-TYPE GLUTAMATE SYNTHASE [NADPH]"/>
    <property type="match status" value="1"/>
</dbReference>
<evidence type="ECO:0000259" key="3">
    <source>
        <dbReference type="Pfam" id="PF01645"/>
    </source>
</evidence>
<dbReference type="InterPro" id="IPR013785">
    <property type="entry name" value="Aldolase_TIM"/>
</dbReference>
<dbReference type="InterPro" id="IPR024188">
    <property type="entry name" value="GltB"/>
</dbReference>
<dbReference type="EMBL" id="CP121694">
    <property type="protein sequence ID" value="WRO23160.1"/>
    <property type="molecule type" value="Genomic_DNA"/>
</dbReference>
<feature type="domain" description="Glutamate synthase" evidence="3">
    <location>
        <begin position="118"/>
        <end position="431"/>
    </location>
</feature>
<dbReference type="AlphaFoldDB" id="A0AAU0US70"/>
<evidence type="ECO:0000313" key="4">
    <source>
        <dbReference type="EMBL" id="WRO23160.1"/>
    </source>
</evidence>
<proteinExistence type="inferred from homology"/>
<dbReference type="PIRSF" id="PIRSF006429">
    <property type="entry name" value="GOGAT_lg_2"/>
    <property type="match status" value="1"/>
</dbReference>
<protein>
    <submittedName>
        <fullName evidence="4">FMN-binding glutamate synthase family protein</fullName>
    </submittedName>
</protein>
<evidence type="ECO:0000256" key="1">
    <source>
        <dbReference type="ARBA" id="ARBA00009716"/>
    </source>
</evidence>
<comment type="similarity">
    <text evidence="1 2">Belongs to the glutamate synthase family.</text>
</comment>
<reference evidence="4 5" key="1">
    <citation type="submission" date="2023-04" db="EMBL/GenBank/DDBJ databases">
        <authorList>
            <person name="Hsu D."/>
        </authorList>
    </citation>
    <scope>NUCLEOTIDE SEQUENCE [LARGE SCALE GENOMIC DNA]</scope>
    <source>
        <strain evidence="4 5">MK1</strain>
    </source>
</reference>
<accession>A0AAU0US70</accession>
<dbReference type="SUPFAM" id="SSF51395">
    <property type="entry name" value="FMN-linked oxidoreductases"/>
    <property type="match status" value="1"/>
</dbReference>
<dbReference type="Pfam" id="PF01645">
    <property type="entry name" value="Glu_synthase"/>
    <property type="match status" value="1"/>
</dbReference>
<dbReference type="InterPro" id="IPR002932">
    <property type="entry name" value="Glu_synthdom"/>
</dbReference>
<dbReference type="CDD" id="cd02808">
    <property type="entry name" value="GltS_FMN"/>
    <property type="match status" value="1"/>
</dbReference>
<dbReference type="GO" id="GO:0015930">
    <property type="term" value="F:glutamate synthase activity"/>
    <property type="evidence" value="ECO:0007669"/>
    <property type="project" value="InterPro"/>
</dbReference>
<evidence type="ECO:0000313" key="5">
    <source>
        <dbReference type="Proteomes" id="UP001329915"/>
    </source>
</evidence>
<evidence type="ECO:0000256" key="2">
    <source>
        <dbReference type="PIRNR" id="PIRNR006429"/>
    </source>
</evidence>
<dbReference type="RefSeq" id="WP_366922546.1">
    <property type="nucleotide sequence ID" value="NZ_CP121694.1"/>
</dbReference>
<keyword evidence="5" id="KW-1185">Reference proteome</keyword>
<dbReference type="KEGG" id="dbc:MFMK1_003009"/>
<dbReference type="Proteomes" id="UP001329915">
    <property type="component" value="Chromosome"/>
</dbReference>
<sequence length="463" mass="49995">MRKGAGEKFEDILLGTALVGGGILAARKLVHKSVQSAMGRLMMDPYNENVWEFVSAVTRAGLQNIMETNLRAQEGKVIQRPLGSPRKFPRMHSLMFRTAQLHPLPENPNTPIEMGTVIGPKAEKPLSISIPIMISGMAFGLALSEKAKIALAKGAGMSGTATNTGEGPFLQSERDAAKKLIIQYTKYHWQKEEEILKQADAIEIHLGQGATAGLGHRVVNKKVLDAVRKKMPIPYRDALRSDSRFANMVEEKNMLPKMIKHLKKISEGVPVGAKIAAGQSLESDLELLVDAGVDYIVVDGAEAATHGSPPITQDDFGIPTLHALCRAGKFFRENKLNGKVSLIASGGLFSPGDFLKAIALGADAVNTGTMILFAMAHTQVLKSLPWEPPTQVVWADGKQADKFNLKKGIMSTHKYLKSASEEMGDGIRALGKRNIHDIGLDDLCAIDRDVADIAGVPFTGVSP</sequence>
<dbReference type="Gene3D" id="3.20.20.70">
    <property type="entry name" value="Aldolase class I"/>
    <property type="match status" value="1"/>
</dbReference>
<dbReference type="GO" id="GO:0006537">
    <property type="term" value="P:glutamate biosynthetic process"/>
    <property type="evidence" value="ECO:0007669"/>
    <property type="project" value="InterPro"/>
</dbReference>
<dbReference type="PANTHER" id="PTHR43819:SF1">
    <property type="entry name" value="ARCHAEAL-TYPE GLUTAMATE SYNTHASE [NADPH]"/>
    <property type="match status" value="1"/>
</dbReference>
<gene>
    <name evidence="4" type="ORF">MFMK1_003009</name>
</gene>
<organism evidence="4 5">
    <name type="scientific">Metallumcola ferriviriculae</name>
    <dbReference type="NCBI Taxonomy" id="3039180"/>
    <lineage>
        <taxon>Bacteria</taxon>
        <taxon>Bacillati</taxon>
        <taxon>Bacillota</taxon>
        <taxon>Clostridia</taxon>
        <taxon>Neomoorellales</taxon>
        <taxon>Desulfitibacteraceae</taxon>
        <taxon>Metallumcola</taxon>
    </lineage>
</organism>